<dbReference type="InterPro" id="IPR005944">
    <property type="entry name" value="Pro_iminopeptidase"/>
</dbReference>
<dbReference type="InterPro" id="IPR013595">
    <property type="entry name" value="Pept_S33_TAP-like_C"/>
</dbReference>
<dbReference type="PANTHER" id="PTHR43722:SF1">
    <property type="entry name" value="PROLINE IMINOPEPTIDASE"/>
    <property type="match status" value="1"/>
</dbReference>
<dbReference type="Gene3D" id="3.40.50.1820">
    <property type="entry name" value="alpha/beta hydrolase"/>
    <property type="match status" value="1"/>
</dbReference>
<dbReference type="EMBL" id="JAZDDG010000002">
    <property type="protein sequence ID" value="MEE1975436.1"/>
    <property type="molecule type" value="Genomic_DNA"/>
</dbReference>
<organism evidence="4 5">
    <name type="scientific">Maribacter cobaltidurans</name>
    <dbReference type="NCBI Taxonomy" id="1178778"/>
    <lineage>
        <taxon>Bacteria</taxon>
        <taxon>Pseudomonadati</taxon>
        <taxon>Bacteroidota</taxon>
        <taxon>Flavobacteriia</taxon>
        <taxon>Flavobacteriales</taxon>
        <taxon>Flavobacteriaceae</taxon>
        <taxon>Maribacter</taxon>
    </lineage>
</organism>
<dbReference type="InterPro" id="IPR000073">
    <property type="entry name" value="AB_hydrolase_1"/>
</dbReference>
<reference evidence="4 5" key="1">
    <citation type="submission" date="2024-01" db="EMBL/GenBank/DDBJ databases">
        <title>Maribacter spp. originated from different algae showed divergent polysaccharides utilization ability.</title>
        <authorList>
            <person name="Wang H."/>
            <person name="Wu Y."/>
        </authorList>
    </citation>
    <scope>NUCLEOTIDE SEQUENCE [LARGE SCALE GENOMIC DNA]</scope>
    <source>
        <strain evidence="4 5">PR1</strain>
    </source>
</reference>
<evidence type="ECO:0000313" key="5">
    <source>
        <dbReference type="Proteomes" id="UP001356308"/>
    </source>
</evidence>
<evidence type="ECO:0000259" key="2">
    <source>
        <dbReference type="Pfam" id="PF00561"/>
    </source>
</evidence>
<keyword evidence="4" id="KW-0378">Hydrolase</keyword>
<proteinExistence type="predicted"/>
<feature type="domain" description="Peptidase S33 tripeptidyl aminopeptidase-like C-terminal" evidence="3">
    <location>
        <begin position="366"/>
        <end position="440"/>
    </location>
</feature>
<protein>
    <recommendedName>
        <fullName evidence="1">Proline iminopeptidase</fullName>
    </recommendedName>
</protein>
<dbReference type="SUPFAM" id="SSF53474">
    <property type="entry name" value="alpha/beta-Hydrolases"/>
    <property type="match status" value="1"/>
</dbReference>
<sequence>MRLFILFFIAILLTSCDTTPEYASIDGVLEVPENRANPNSRTLQLVYKILKAKKLDSTKAPIVYLQGGPGAATLIMEEYWKNHPLRDDRDVILMDQRGTGESAANCINVGQAIFKIIRRDLDAKGEELALDSIFNKCKNTLKKKEVDLAGYNSRENAADFEDLRKVLGYEKWNLYGASYGTRLGLTIMRDFPKSIRSSTFIGVFPPEIGLFGDLILNFENSLFEVLAQCKLNDKCNERYPDLKNRLFKTLNKLKTQPLQLNYDSEVLVLNYRDALLILHQSLYSSYSIAYIPNIIEALEQGYSEPIINALKRVEFIYSLVNWPMNNSIMAYEELPFFNSAEMDEILKKSQLGFDVATFEGLGSLSNWHSFRADDLENESVVSDIPTLLISGGLDPVTPPSNVNGALINLKNGRHVIFKNESHDIYNPCFLKISEEFINDPYKSPDINCSKEGKQIAWFVN</sequence>
<evidence type="ECO:0000259" key="3">
    <source>
        <dbReference type="Pfam" id="PF08386"/>
    </source>
</evidence>
<dbReference type="Pfam" id="PF00561">
    <property type="entry name" value="Abhydrolase_1"/>
    <property type="match status" value="1"/>
</dbReference>
<dbReference type="PANTHER" id="PTHR43722">
    <property type="entry name" value="PROLINE IMINOPEPTIDASE"/>
    <property type="match status" value="1"/>
</dbReference>
<keyword evidence="5" id="KW-1185">Reference proteome</keyword>
<dbReference type="Proteomes" id="UP001356308">
    <property type="component" value="Unassembled WGS sequence"/>
</dbReference>
<dbReference type="Pfam" id="PF08386">
    <property type="entry name" value="Abhydrolase_4"/>
    <property type="match status" value="1"/>
</dbReference>
<dbReference type="InterPro" id="IPR029058">
    <property type="entry name" value="AB_hydrolase_fold"/>
</dbReference>
<gene>
    <name evidence="4" type="ORF">V1I91_05120</name>
</gene>
<feature type="domain" description="AB hydrolase-1" evidence="2">
    <location>
        <begin position="61"/>
        <end position="203"/>
    </location>
</feature>
<dbReference type="GO" id="GO:0016787">
    <property type="term" value="F:hydrolase activity"/>
    <property type="evidence" value="ECO:0007669"/>
    <property type="project" value="UniProtKB-KW"/>
</dbReference>
<evidence type="ECO:0000313" key="4">
    <source>
        <dbReference type="EMBL" id="MEE1975436.1"/>
    </source>
</evidence>
<comment type="caution">
    <text evidence="4">The sequence shown here is derived from an EMBL/GenBank/DDBJ whole genome shotgun (WGS) entry which is preliminary data.</text>
</comment>
<dbReference type="PROSITE" id="PS51257">
    <property type="entry name" value="PROKAR_LIPOPROTEIN"/>
    <property type="match status" value="1"/>
</dbReference>
<accession>A0ABU7ISD0</accession>
<name>A0ABU7ISD0_9FLAO</name>
<evidence type="ECO:0000256" key="1">
    <source>
        <dbReference type="ARBA" id="ARBA00021843"/>
    </source>
</evidence>
<dbReference type="RefSeq" id="WP_272650257.1">
    <property type="nucleotide sequence ID" value="NZ_JAZDDG010000002.1"/>
</dbReference>